<dbReference type="PANTHER" id="PTHR30273:SF2">
    <property type="entry name" value="PROTEIN FECR"/>
    <property type="match status" value="1"/>
</dbReference>
<dbReference type="SUPFAM" id="SSF49899">
    <property type="entry name" value="Concanavalin A-like lectins/glucanases"/>
    <property type="match status" value="1"/>
</dbReference>
<dbReference type="GO" id="GO:0016989">
    <property type="term" value="F:sigma factor antagonist activity"/>
    <property type="evidence" value="ECO:0007669"/>
    <property type="project" value="TreeGrafter"/>
</dbReference>
<dbReference type="Gene3D" id="2.60.120.200">
    <property type="match status" value="1"/>
</dbReference>
<dbReference type="Proteomes" id="UP000324479">
    <property type="component" value="Unassembled WGS sequence"/>
</dbReference>
<evidence type="ECO:0000313" key="3">
    <source>
        <dbReference type="EMBL" id="KAA5545994.1"/>
    </source>
</evidence>
<dbReference type="Pfam" id="PF13385">
    <property type="entry name" value="Laminin_G_3"/>
    <property type="match status" value="1"/>
</dbReference>
<feature type="transmembrane region" description="Helical" evidence="2">
    <location>
        <begin position="96"/>
        <end position="115"/>
    </location>
</feature>
<keyword evidence="4" id="KW-1185">Reference proteome</keyword>
<keyword evidence="2" id="KW-1133">Transmembrane helix</keyword>
<evidence type="ECO:0000256" key="2">
    <source>
        <dbReference type="SAM" id="Phobius"/>
    </source>
</evidence>
<evidence type="ECO:0000256" key="1">
    <source>
        <dbReference type="SAM" id="MobiDB-lite"/>
    </source>
</evidence>
<dbReference type="AlphaFoldDB" id="A0A5M6DEM8"/>
<feature type="region of interest" description="Disordered" evidence="1">
    <location>
        <begin position="63"/>
        <end position="86"/>
    </location>
</feature>
<organism evidence="3 4">
    <name type="scientific">Roseiconus nitratireducens</name>
    <dbReference type="NCBI Taxonomy" id="2605748"/>
    <lineage>
        <taxon>Bacteria</taxon>
        <taxon>Pseudomonadati</taxon>
        <taxon>Planctomycetota</taxon>
        <taxon>Planctomycetia</taxon>
        <taxon>Pirellulales</taxon>
        <taxon>Pirellulaceae</taxon>
        <taxon>Roseiconus</taxon>
    </lineage>
</organism>
<dbReference type="PANTHER" id="PTHR30273">
    <property type="entry name" value="PERIPLASMIC SIGNAL SENSOR AND SIGMA FACTOR ACTIVATOR FECR-RELATED"/>
    <property type="match status" value="1"/>
</dbReference>
<sequence length="566" mass="63006">MNNETFTRLVSCWLDGSLTETESSELQAELERSADRRDEFVDLCGMDADLRVISDIAIESVSNDDAREESDGYLSRKAPDDPVTGKENLTRVSRGWMGLAAAIAAALLLVVGYGIGRDRSGRLAEETDTAVSLEYVSNEVVETGCAVVSRVVDAKFPDGFSFREGDTLRPGRLRLLSGGLQLDFFSGATMLIEDSGEVDLVSAWEAECLRGKITMHVPPPAIGFRLLAPGLKVIDLGTEFGVKVDSGESSVHVFDGEVEAHLPDSPMRIVRVGESLEAVANQAPVSGRASPDDFPSVQQFEQRREAFYQNQSNQWWASMRSVRTDDRIVGCYLFKHWEDEKWDRLVNNFAIPKQRSRAGSAVGARWVEGRWPTKDALEFKSPGDRVRIDLGDASFDGLTMAAWIRVDGLDRKYNALLLSDGYEDGEPHWQIDQSGRLMFSISYLLEPSAGGPQFKPYRQNQIYRSETVFKAAGRQWHHVAVTYSATTGEAVQYFDGKEVSRSGSEHHRDGRKVTFGRCEIGNWGLPLEGVPFPVRNLNGRVDEFLIFREPLSGQEIEDLYRLGTPD</sequence>
<dbReference type="RefSeq" id="WP_150074952.1">
    <property type="nucleotide sequence ID" value="NZ_VWOX01000002.1"/>
</dbReference>
<dbReference type="InterPro" id="IPR012373">
    <property type="entry name" value="Ferrdict_sens_TM"/>
</dbReference>
<protein>
    <recommendedName>
        <fullName evidence="5">FecR protein</fullName>
    </recommendedName>
</protein>
<name>A0A5M6DEM8_9BACT</name>
<proteinExistence type="predicted"/>
<comment type="caution">
    <text evidence="3">The sequence shown here is derived from an EMBL/GenBank/DDBJ whole genome shotgun (WGS) entry which is preliminary data.</text>
</comment>
<accession>A0A5M6DEM8</accession>
<dbReference type="InterPro" id="IPR013320">
    <property type="entry name" value="ConA-like_dom_sf"/>
</dbReference>
<dbReference type="EMBL" id="VWOX01000002">
    <property type="protein sequence ID" value="KAA5545994.1"/>
    <property type="molecule type" value="Genomic_DNA"/>
</dbReference>
<keyword evidence="2" id="KW-0472">Membrane</keyword>
<evidence type="ECO:0008006" key="5">
    <source>
        <dbReference type="Google" id="ProtNLM"/>
    </source>
</evidence>
<evidence type="ECO:0000313" key="4">
    <source>
        <dbReference type="Proteomes" id="UP000324479"/>
    </source>
</evidence>
<keyword evidence="2" id="KW-0812">Transmembrane</keyword>
<reference evidence="3 4" key="1">
    <citation type="submission" date="2019-08" db="EMBL/GenBank/DDBJ databases">
        <authorList>
            <person name="Dhanesh K."/>
            <person name="Kumar G."/>
            <person name="Sasikala C."/>
            <person name="Venkata Ramana C."/>
        </authorList>
    </citation>
    <scope>NUCLEOTIDE SEQUENCE [LARGE SCALE GENOMIC DNA]</scope>
    <source>
        <strain evidence="3 4">JC645</strain>
    </source>
</reference>
<gene>
    <name evidence="3" type="ORF">FYK55_03530</name>
</gene>